<proteinExistence type="predicted"/>
<accession>A0A5E7Q2Q9</accession>
<dbReference type="AlphaFoldDB" id="A0A5E7Q2Q9"/>
<dbReference type="EMBL" id="CABVIF010000025">
    <property type="protein sequence ID" value="VVP56406.1"/>
    <property type="molecule type" value="Genomic_DNA"/>
</dbReference>
<dbReference type="Proteomes" id="UP000327111">
    <property type="component" value="Unassembled WGS sequence"/>
</dbReference>
<name>A0A5E7Q2Q9_PSEFL</name>
<organism evidence="1 2">
    <name type="scientific">Pseudomonas fluorescens</name>
    <dbReference type="NCBI Taxonomy" id="294"/>
    <lineage>
        <taxon>Bacteria</taxon>
        <taxon>Pseudomonadati</taxon>
        <taxon>Pseudomonadota</taxon>
        <taxon>Gammaproteobacteria</taxon>
        <taxon>Pseudomonadales</taxon>
        <taxon>Pseudomonadaceae</taxon>
        <taxon>Pseudomonas</taxon>
    </lineage>
</organism>
<reference evidence="1 2" key="1">
    <citation type="submission" date="2019-09" db="EMBL/GenBank/DDBJ databases">
        <authorList>
            <person name="Chandra G."/>
            <person name="Truman W A."/>
        </authorList>
    </citation>
    <scope>NUCLEOTIDE SEQUENCE [LARGE SCALE GENOMIC DNA]</scope>
    <source>
        <strain evidence="1">PS854</strain>
    </source>
</reference>
<protein>
    <submittedName>
        <fullName evidence="1">Uncharacterized protein</fullName>
    </submittedName>
</protein>
<evidence type="ECO:0000313" key="1">
    <source>
        <dbReference type="EMBL" id="VVP56406.1"/>
    </source>
</evidence>
<gene>
    <name evidence="1" type="ORF">PS854_05700</name>
</gene>
<sequence length="913" mass="95730">MAVVVQPAFGVEVLALETQRLLQLFAAAMGDLADFPVAGVPRRPDDLPAVVGQFLRGAEVVEVVVERAGVFRAFAVEQGQGAEAAGFVEVAAVVPGAAFGDEVVALPEKLCGLAVDGFGDASAEGVVAVGRFATIGRGEAGQAVLAVVAIFGDVFAAAFADQVAVGVVGVMPIGVAQQAVALEVPGAGAVVDQQVAGRVVAEVFRVLIPGVANTGQAIERVVLVAAFAVAGVVDLCEVAVGAVGIIAAVQRSLLLPDGVGLQTALVVVGKVAVQQALLALLFSPADKGVRCQPRTIEVDRRQRPTLRAVIFKTTVVRQAQVLELATGVIAITQRAPALMLGDQSVMGVVFKLQRMVLTVVDTDQTTEAVVAVVDFAAVGQGLDQQASGRITQVSGDELRAVIAKFGFLQQLAVEVVGVRRTSPVKAGFLTDQAAGRVVQPIAVADFVFNLGEQQLSVVVAVLQLAAVGVDPPADQVQVVGVFIARDAIEFITLGGDLAVGVVAEAATGTRRKRRLQQSAKRIPLITSDRAVFVLSCRPSPHRIVGKLPPSAVGQGFREQLSKAVPLKQMAAVVRITNRQQPALGVVLVIGALAIRVDQPGDIALGVALVGPLGLTAIAGVQETVAVFVGRWLAFRRNQRDQSSELVVAVFGDGAERVLLGDQAPLRVIGFALFATVGRHSPHQSRAVVVDVDFLAAVGVFELHTTVVVPGVTGVHLRKRRPVASAAHRFTRPLPLPVKTRATGQLPLQNDVLFVVVVTFAFAGGICGFDQAPSGVVAISHQCLLGAPALAGRVKTLIVDSDQVLALVAQKQATPSTVVETLNTPGKIALHGQTVAIGIADRAQAPIKKVIKPRRLPRQRNNQLFRRIAPINRRARQAVMDRRSRQARQRKRCATVFRVDPHHGFAIDFQALGQ</sequence>
<evidence type="ECO:0000313" key="2">
    <source>
        <dbReference type="Proteomes" id="UP000327111"/>
    </source>
</evidence>